<evidence type="ECO:0000256" key="6">
    <source>
        <dbReference type="SAM" id="Phobius"/>
    </source>
</evidence>
<dbReference type="GO" id="GO:0042910">
    <property type="term" value="F:xenobiotic transmembrane transporter activity"/>
    <property type="evidence" value="ECO:0007669"/>
    <property type="project" value="InterPro"/>
</dbReference>
<evidence type="ECO:0000256" key="4">
    <source>
        <dbReference type="ARBA" id="ARBA00022989"/>
    </source>
</evidence>
<dbReference type="PANTHER" id="PTHR43823:SF3">
    <property type="entry name" value="MULTIDRUG EXPORT PROTEIN MEPA"/>
    <property type="match status" value="1"/>
</dbReference>
<feature type="transmembrane region" description="Helical" evidence="6">
    <location>
        <begin position="231"/>
        <end position="251"/>
    </location>
</feature>
<comment type="subcellular location">
    <subcellularLocation>
        <location evidence="1">Cell membrane</location>
        <topology evidence="1">Multi-pass membrane protein</topology>
    </subcellularLocation>
</comment>
<feature type="transmembrane region" description="Helical" evidence="6">
    <location>
        <begin position="21"/>
        <end position="45"/>
    </location>
</feature>
<keyword evidence="5 6" id="KW-0472">Membrane</keyword>
<gene>
    <name evidence="7" type="primary">mepA</name>
    <name evidence="7" type="ORF">MF5295_00310</name>
</gene>
<dbReference type="GO" id="GO:0015297">
    <property type="term" value="F:antiporter activity"/>
    <property type="evidence" value="ECO:0007669"/>
    <property type="project" value="InterPro"/>
</dbReference>
<reference evidence="7" key="1">
    <citation type="submission" date="2019-11" db="EMBL/GenBank/DDBJ databases">
        <authorList>
            <person name="Falquet L."/>
            <person name="Falquet L."/>
        </authorList>
    </citation>
    <scope>NUCLEOTIDE SEQUENCE</scope>
    <source>
        <strain evidence="7">8756-13</strain>
    </source>
</reference>
<organism evidence="7">
    <name type="scientific">Mycoplasma feriruminatoris</name>
    <dbReference type="NCBI Taxonomy" id="1179777"/>
    <lineage>
        <taxon>Bacteria</taxon>
        <taxon>Bacillati</taxon>
        <taxon>Mycoplasmatota</taxon>
        <taxon>Mollicutes</taxon>
        <taxon>Mycoplasmataceae</taxon>
        <taxon>Mycoplasma</taxon>
    </lineage>
</organism>
<feature type="transmembrane region" description="Helical" evidence="6">
    <location>
        <begin position="500"/>
        <end position="518"/>
    </location>
</feature>
<dbReference type="InterPro" id="IPR002528">
    <property type="entry name" value="MATE_fam"/>
</dbReference>
<feature type="transmembrane region" description="Helical" evidence="6">
    <location>
        <begin position="115"/>
        <end position="139"/>
    </location>
</feature>
<feature type="transmembrane region" description="Helical" evidence="6">
    <location>
        <begin position="530"/>
        <end position="555"/>
    </location>
</feature>
<evidence type="ECO:0000256" key="2">
    <source>
        <dbReference type="ARBA" id="ARBA00022475"/>
    </source>
</evidence>
<dbReference type="AlphaFoldDB" id="A0A654IHL4"/>
<dbReference type="GO" id="GO:0005886">
    <property type="term" value="C:plasma membrane"/>
    <property type="evidence" value="ECO:0007669"/>
    <property type="project" value="UniProtKB-SubCell"/>
</dbReference>
<keyword evidence="4 6" id="KW-1133">Transmembrane helix</keyword>
<feature type="transmembrane region" description="Helical" evidence="6">
    <location>
        <begin position="258"/>
        <end position="280"/>
    </location>
</feature>
<evidence type="ECO:0000256" key="3">
    <source>
        <dbReference type="ARBA" id="ARBA00022692"/>
    </source>
</evidence>
<evidence type="ECO:0000313" key="7">
    <source>
        <dbReference type="EMBL" id="VZR97435.1"/>
    </source>
</evidence>
<accession>A0A654IHL4</accession>
<dbReference type="PANTHER" id="PTHR43823">
    <property type="entry name" value="SPORULATION PROTEIN YKVU"/>
    <property type="match status" value="1"/>
</dbReference>
<sequence>MSAIVSEKQQRARKLFGQTPISKAIWIVAIPSLLASLMVGLYSFIDQIFILQFVPKYSNVFGNTSSEIVKYLDLSLHNLTTSNIFKSYNEMLEAYNQQASILNASKLTVINSNTIVSISTASFAPLTIFSNAIVYLVPVGSSIYYTKCIGKKLEKTGKNLWATMFWVCIMLSIFSSFLSFIAIWSGLIDKIAGITQIDINIANSANVDALRLQDFYNAAHKLSVQWAKQYVYIYASATILNSLTLYLSYFIRSEGYNTYVMFCAIVANLINIGLDALFIIVYKMGVLGGVVATVIGWVFNTFAYIIYIVIKDHKQKTWLSIKSLFMFKFNKKLLGPIFLLGLGGFLRTFGIGFSFLVMNLLIANSSFAMPEYFQFYWAKGQPIVTLFLITIFGISDGARSLFSYNYTLRKFDRCKEVYLWTMIIALLYSIIVYVFVSLTANNIWVWILNVDSDKIQGTATFIRVISLRIIAVSLVVNSLLAFQGANDVDKTILSSAFENFISFIIVIPISYVIAYFVYKSTNNKEIANWIIVGAFVFNCLLASLVLMIFSYWFVFKKLEKIDQAKLSWSRKIEHKFFQRAQQDELLEVQTKN</sequence>
<protein>
    <submittedName>
        <fullName evidence="7">Multidrug export protein MepA</fullName>
    </submittedName>
</protein>
<evidence type="ECO:0000256" key="5">
    <source>
        <dbReference type="ARBA" id="ARBA00023136"/>
    </source>
</evidence>
<keyword evidence="3 6" id="KW-0812">Transmembrane</keyword>
<feature type="transmembrane region" description="Helical" evidence="6">
    <location>
        <begin position="460"/>
        <end position="480"/>
    </location>
</feature>
<dbReference type="EMBL" id="LR739235">
    <property type="protein sequence ID" value="VZR97435.1"/>
    <property type="molecule type" value="Genomic_DNA"/>
</dbReference>
<feature type="transmembrane region" description="Helical" evidence="6">
    <location>
        <begin position="286"/>
        <end position="310"/>
    </location>
</feature>
<dbReference type="Pfam" id="PF01554">
    <property type="entry name" value="MatE"/>
    <property type="match status" value="1"/>
</dbReference>
<feature type="transmembrane region" description="Helical" evidence="6">
    <location>
        <begin position="333"/>
        <end position="363"/>
    </location>
</feature>
<feature type="transmembrane region" description="Helical" evidence="6">
    <location>
        <begin position="417"/>
        <end position="440"/>
    </location>
</feature>
<proteinExistence type="predicted"/>
<feature type="transmembrane region" description="Helical" evidence="6">
    <location>
        <begin position="160"/>
        <end position="184"/>
    </location>
</feature>
<feature type="transmembrane region" description="Helical" evidence="6">
    <location>
        <begin position="383"/>
        <end position="405"/>
    </location>
</feature>
<dbReference type="InterPro" id="IPR051327">
    <property type="entry name" value="MATE_MepA_subfamily"/>
</dbReference>
<keyword evidence="2" id="KW-1003">Cell membrane</keyword>
<name>A0A654IHL4_9MOLU</name>
<evidence type="ECO:0000256" key="1">
    <source>
        <dbReference type="ARBA" id="ARBA00004651"/>
    </source>
</evidence>